<dbReference type="Gene3D" id="1.10.8.60">
    <property type="match status" value="1"/>
</dbReference>
<keyword evidence="8" id="KW-0539">Nucleus</keyword>
<dbReference type="GO" id="GO:0005634">
    <property type="term" value="C:nucleus"/>
    <property type="evidence" value="ECO:0007669"/>
    <property type="project" value="UniProtKB-SubCell"/>
</dbReference>
<feature type="domain" description="TIP49 P-loop" evidence="11">
    <location>
        <begin position="610"/>
        <end position="641"/>
    </location>
</feature>
<dbReference type="Pfam" id="PF06068">
    <property type="entry name" value="TIP49"/>
    <property type="match status" value="1"/>
</dbReference>
<evidence type="ECO:0000259" key="11">
    <source>
        <dbReference type="Pfam" id="PF06068"/>
    </source>
</evidence>
<dbReference type="InterPro" id="IPR027238">
    <property type="entry name" value="RuvB-like"/>
</dbReference>
<dbReference type="InterPro" id="IPR041048">
    <property type="entry name" value="RuvB-like_C"/>
</dbReference>
<dbReference type="OrthoDB" id="431819at2759"/>
<dbReference type="GO" id="GO:0003678">
    <property type="term" value="F:DNA helicase activity"/>
    <property type="evidence" value="ECO:0007669"/>
    <property type="project" value="UniProtKB-EC"/>
</dbReference>
<dbReference type="EMBL" id="LSRX01000025">
    <property type="protein sequence ID" value="OLQ13649.1"/>
    <property type="molecule type" value="Genomic_DNA"/>
</dbReference>
<dbReference type="InterPro" id="IPR010339">
    <property type="entry name" value="TIP49_P-loop"/>
</dbReference>
<feature type="compositionally biased region" description="Low complexity" evidence="9">
    <location>
        <begin position="835"/>
        <end position="850"/>
    </location>
</feature>
<feature type="region of interest" description="Disordered" evidence="9">
    <location>
        <begin position="835"/>
        <end position="864"/>
    </location>
</feature>
<dbReference type="Gene3D" id="3.40.50.300">
    <property type="entry name" value="P-loop containing nucleotide triphosphate hydrolases"/>
    <property type="match status" value="2"/>
</dbReference>
<evidence type="ECO:0000256" key="1">
    <source>
        <dbReference type="ARBA" id="ARBA00004123"/>
    </source>
</evidence>
<keyword evidence="10" id="KW-1133">Transmembrane helix</keyword>
<evidence type="ECO:0000256" key="2">
    <source>
        <dbReference type="ARBA" id="ARBA00007519"/>
    </source>
</evidence>
<comment type="caution">
    <text evidence="13">The sequence shown here is derived from an EMBL/GenBank/DDBJ whole genome shotgun (WGS) entry which is preliminary data.</text>
</comment>
<dbReference type="InterPro" id="IPR027417">
    <property type="entry name" value="P-loop_NTPase"/>
</dbReference>
<dbReference type="Pfam" id="PF17856">
    <property type="entry name" value="TIP49_C"/>
    <property type="match status" value="1"/>
</dbReference>
<sequence length="947" mass="104792">MTEPASKKRRLADVGPREVPDWIEERLKQLHREAGHAKTARAALQHFTREAFSQITMKGLDYALEEAFPDPALRKAVVCALHGCIDEHLPPTSVEPPQDALCKWLEEAVSKKPSNWGSDGKSEDATMHSVQQFENVVLGANDMKKKLVVRKCFLDMRKLAIDWMEAELKGGMPTGVFVITGTPGIGKSVFLAYFAAYLCEKSYNIVIQRGQEWWSHVSGKATTHGKKPEALLKQQTTVLLFDPFDSEAARLQTRSQGVSFVFTSPGEKCYKTAFKQQSSHSTRRFMPIWTLAELIEHRLVLLPSFSDESDVKNAHALLGGSVRWLHDLVAQRQKKPTQSLEDAARELIRPCLERIKSWDDLDNLVRRLVPSAAADTTDSKASLLLQIDAHGDFETPSEQFLASDVAKQEVCKALNIETQEARAKFVKKFLESKPLGQLVGDIFEVMVLNTLTGKGQLRYKLTCRPLAGGADFPLQVPNAQTQVPLASASRSQKIRNMNADQLCCPHSDNFAATDFFFVTRNEDKSLTLWLLQTTKDSQHDCKIKKMKDDMAGSFSEDAIKQISDIRWVVVAPAPIAEHYKTLQKVIGPWNDASADIEVKQYVHSWVLECICTIRGTDIVAPHGIPVDLLDRLVIIRTMPYSVDEIIQVVNIRAQTEALSLEEDALVLLGEIGANTSLRYVVQLLTPASILAKTNGREAIVREDIEEIDSLFFDAKSSAKLLAEQADKYISCVFEASSTEEQKAEGETLGLQKGKRDFDLHAALGLQRFGTGCRRPSEPWWQHDELLSLLVCAGAWRNGHRAGSHRLGATSLGRDGYGGYLVLLLLVLLLPAGSLAGSKSSISSTSDAGTESVERSASSPAVPAQDKEADGFFVTAPPRMEAPPVNVAEMAVLADDVLCCCHPRHGSLTQEAAATDFVRCKLRLSEEVLHFQAAEDAVRNATTQRKHH</sequence>
<evidence type="ECO:0000313" key="13">
    <source>
        <dbReference type="EMBL" id="OLQ13649.1"/>
    </source>
</evidence>
<evidence type="ECO:0000256" key="9">
    <source>
        <dbReference type="SAM" id="MobiDB-lite"/>
    </source>
</evidence>
<protein>
    <recommendedName>
        <fullName evidence="3">DNA helicase</fullName>
        <ecNumber evidence="3">3.6.4.12</ecNumber>
    </recommendedName>
</protein>
<accession>A0A1Q9F1W1</accession>
<feature type="transmembrane region" description="Helical" evidence="10">
    <location>
        <begin position="816"/>
        <end position="835"/>
    </location>
</feature>
<dbReference type="EC" id="3.6.4.12" evidence="3"/>
<comment type="subcellular location">
    <subcellularLocation>
        <location evidence="1">Nucleus</location>
    </subcellularLocation>
</comment>
<evidence type="ECO:0000256" key="4">
    <source>
        <dbReference type="ARBA" id="ARBA00022741"/>
    </source>
</evidence>
<evidence type="ECO:0000256" key="8">
    <source>
        <dbReference type="ARBA" id="ARBA00023242"/>
    </source>
</evidence>
<evidence type="ECO:0000256" key="6">
    <source>
        <dbReference type="ARBA" id="ARBA00022806"/>
    </source>
</evidence>
<dbReference type="Proteomes" id="UP000186817">
    <property type="component" value="Unassembled WGS sequence"/>
</dbReference>
<keyword evidence="10" id="KW-0812">Transmembrane</keyword>
<proteinExistence type="inferred from homology"/>
<evidence type="ECO:0000256" key="5">
    <source>
        <dbReference type="ARBA" id="ARBA00022801"/>
    </source>
</evidence>
<dbReference type="FunFam" id="1.10.8.60:FF:000010">
    <property type="entry name" value="RuvB-like helicase"/>
    <property type="match status" value="1"/>
</dbReference>
<evidence type="ECO:0000256" key="3">
    <source>
        <dbReference type="ARBA" id="ARBA00012551"/>
    </source>
</evidence>
<evidence type="ECO:0000313" key="14">
    <source>
        <dbReference type="Proteomes" id="UP000186817"/>
    </source>
</evidence>
<keyword evidence="10" id="KW-0472">Membrane</keyword>
<dbReference type="PANTHER" id="PTHR11093">
    <property type="entry name" value="RUVB-RELATED REPTIN AND PONTIN"/>
    <property type="match status" value="1"/>
</dbReference>
<reference evidence="13 14" key="1">
    <citation type="submission" date="2016-02" db="EMBL/GenBank/DDBJ databases">
        <title>Genome analysis of coral dinoflagellate symbionts highlights evolutionary adaptations to a symbiotic lifestyle.</title>
        <authorList>
            <person name="Aranda M."/>
            <person name="Li Y."/>
            <person name="Liew Y.J."/>
            <person name="Baumgarten S."/>
            <person name="Simakov O."/>
            <person name="Wilson M."/>
            <person name="Piel J."/>
            <person name="Ashoor H."/>
            <person name="Bougouffa S."/>
            <person name="Bajic V.B."/>
            <person name="Ryu T."/>
            <person name="Ravasi T."/>
            <person name="Bayer T."/>
            <person name="Micklem G."/>
            <person name="Kim H."/>
            <person name="Bhak J."/>
            <person name="Lajeunesse T.C."/>
            <person name="Voolstra C.R."/>
        </authorList>
    </citation>
    <scope>NUCLEOTIDE SEQUENCE [LARGE SCALE GENOMIC DNA]</scope>
    <source>
        <strain evidence="13 14">CCMP2467</strain>
    </source>
</reference>
<dbReference type="SUPFAM" id="SSF52540">
    <property type="entry name" value="P-loop containing nucleoside triphosphate hydrolases"/>
    <property type="match status" value="2"/>
</dbReference>
<evidence type="ECO:0000256" key="7">
    <source>
        <dbReference type="ARBA" id="ARBA00022840"/>
    </source>
</evidence>
<feature type="domain" description="RuvB-like AAA-lid" evidence="12">
    <location>
        <begin position="648"/>
        <end position="713"/>
    </location>
</feature>
<dbReference type="GO" id="GO:0016787">
    <property type="term" value="F:hydrolase activity"/>
    <property type="evidence" value="ECO:0007669"/>
    <property type="project" value="UniProtKB-KW"/>
</dbReference>
<keyword evidence="6" id="KW-0347">Helicase</keyword>
<name>A0A1Q9F1W1_SYMMI</name>
<keyword evidence="14" id="KW-1185">Reference proteome</keyword>
<keyword evidence="5" id="KW-0378">Hydrolase</keyword>
<keyword evidence="4" id="KW-0547">Nucleotide-binding</keyword>
<comment type="similarity">
    <text evidence="2">Belongs to the RuvB family.</text>
</comment>
<dbReference type="GO" id="GO:0005524">
    <property type="term" value="F:ATP binding"/>
    <property type="evidence" value="ECO:0007669"/>
    <property type="project" value="UniProtKB-KW"/>
</dbReference>
<dbReference type="AlphaFoldDB" id="A0A1Q9F1W1"/>
<evidence type="ECO:0000259" key="12">
    <source>
        <dbReference type="Pfam" id="PF17856"/>
    </source>
</evidence>
<evidence type="ECO:0000256" key="10">
    <source>
        <dbReference type="SAM" id="Phobius"/>
    </source>
</evidence>
<keyword evidence="7" id="KW-0067">ATP-binding</keyword>
<organism evidence="13 14">
    <name type="scientific">Symbiodinium microadriaticum</name>
    <name type="common">Dinoflagellate</name>
    <name type="synonym">Zooxanthella microadriatica</name>
    <dbReference type="NCBI Taxonomy" id="2951"/>
    <lineage>
        <taxon>Eukaryota</taxon>
        <taxon>Sar</taxon>
        <taxon>Alveolata</taxon>
        <taxon>Dinophyceae</taxon>
        <taxon>Suessiales</taxon>
        <taxon>Symbiodiniaceae</taxon>
        <taxon>Symbiodinium</taxon>
    </lineage>
</organism>
<gene>
    <name evidence="13" type="primary">RIN1</name>
    <name evidence="13" type="ORF">AK812_SmicGene2340</name>
</gene>